<evidence type="ECO:0000256" key="2">
    <source>
        <dbReference type="ARBA" id="ARBA00017823"/>
    </source>
</evidence>
<gene>
    <name evidence="11" type="primary">flgM</name>
    <name evidence="11" type="ORF">GTU67_01140</name>
</gene>
<keyword evidence="4" id="KW-1005">Bacterial flagellum biogenesis</keyword>
<evidence type="ECO:0000256" key="6">
    <source>
        <dbReference type="ARBA" id="ARBA00023163"/>
    </source>
</evidence>
<dbReference type="GO" id="GO:0045892">
    <property type="term" value="P:negative regulation of DNA-templated transcription"/>
    <property type="evidence" value="ECO:0007669"/>
    <property type="project" value="InterPro"/>
</dbReference>
<evidence type="ECO:0000313" key="11">
    <source>
        <dbReference type="EMBL" id="MBC2768517.1"/>
    </source>
</evidence>
<name>A0A842HJN3_9BURK</name>
<dbReference type="AlphaFoldDB" id="A0A842HJN3"/>
<evidence type="ECO:0000256" key="7">
    <source>
        <dbReference type="ARBA" id="ARBA00024739"/>
    </source>
</evidence>
<evidence type="ECO:0000256" key="1">
    <source>
        <dbReference type="ARBA" id="ARBA00005322"/>
    </source>
</evidence>
<sequence length="93" mass="9815">MKITPSLNKPAVNSIAPQRAGVPAPQNNAGATGKSAVDLSSTARHLSSLENSDNDINMERVQQIRDAIAAGELKVNPERIADSLLASARELLK</sequence>
<keyword evidence="12" id="KW-1185">Reference proteome</keyword>
<dbReference type="Pfam" id="PF04316">
    <property type="entry name" value="FlgM"/>
    <property type="match status" value="1"/>
</dbReference>
<keyword evidence="11" id="KW-0966">Cell projection</keyword>
<dbReference type="InterPro" id="IPR007412">
    <property type="entry name" value="FlgM"/>
</dbReference>
<dbReference type="NCBIfam" id="TIGR03824">
    <property type="entry name" value="FlgM_jcvi"/>
    <property type="match status" value="1"/>
</dbReference>
<proteinExistence type="inferred from homology"/>
<keyword evidence="5" id="KW-0805">Transcription regulation</keyword>
<feature type="region of interest" description="Disordered" evidence="9">
    <location>
        <begin position="1"/>
        <end position="56"/>
    </location>
</feature>
<evidence type="ECO:0000256" key="9">
    <source>
        <dbReference type="SAM" id="MobiDB-lite"/>
    </source>
</evidence>
<keyword evidence="3" id="KW-0678">Repressor</keyword>
<organism evidence="11 12">
    <name type="scientific">Pusillimonas minor</name>
    <dbReference type="NCBI Taxonomy" id="2697024"/>
    <lineage>
        <taxon>Bacteria</taxon>
        <taxon>Pseudomonadati</taxon>
        <taxon>Pseudomonadota</taxon>
        <taxon>Betaproteobacteria</taxon>
        <taxon>Burkholderiales</taxon>
        <taxon>Alcaligenaceae</taxon>
        <taxon>Pusillimonas</taxon>
    </lineage>
</organism>
<accession>A0A842HJN3</accession>
<comment type="function">
    <text evidence="7">Responsible for the coupling of flagellin expression to flagellar assembly by preventing expression of the flagellin genes when a component of the middle class of proteins is defective. It negatively regulates flagellar genes by inhibiting the activity of FliA by directly binding to FliA.</text>
</comment>
<comment type="similarity">
    <text evidence="1">Belongs to the FlgM family.</text>
</comment>
<evidence type="ECO:0000259" key="10">
    <source>
        <dbReference type="Pfam" id="PF04316"/>
    </source>
</evidence>
<feature type="domain" description="Anti-sigma-28 factor FlgM C-terminal" evidence="10">
    <location>
        <begin position="37"/>
        <end position="85"/>
    </location>
</feature>
<feature type="compositionally biased region" description="Polar residues" evidence="9">
    <location>
        <begin position="38"/>
        <end position="55"/>
    </location>
</feature>
<dbReference type="RefSeq" id="WP_185778357.1">
    <property type="nucleotide sequence ID" value="NZ_JACJUU010000001.1"/>
</dbReference>
<reference evidence="11 12" key="1">
    <citation type="submission" date="2020-08" db="EMBL/GenBank/DDBJ databases">
        <title>Paraeoetvoesia sp. YC-7-48 draft genome sequence.</title>
        <authorList>
            <person name="Yao L."/>
        </authorList>
    </citation>
    <scope>NUCLEOTIDE SEQUENCE [LARGE SCALE GENOMIC DNA]</scope>
    <source>
        <strain evidence="12">YC-7-48</strain>
    </source>
</reference>
<dbReference type="InterPro" id="IPR031316">
    <property type="entry name" value="FlgM_C"/>
</dbReference>
<dbReference type="SUPFAM" id="SSF101498">
    <property type="entry name" value="Anti-sigma factor FlgM"/>
    <property type="match status" value="1"/>
</dbReference>
<evidence type="ECO:0000313" key="12">
    <source>
        <dbReference type="Proteomes" id="UP000545386"/>
    </source>
</evidence>
<dbReference type="GO" id="GO:0044781">
    <property type="term" value="P:bacterial-type flagellum organization"/>
    <property type="evidence" value="ECO:0007669"/>
    <property type="project" value="UniProtKB-KW"/>
</dbReference>
<dbReference type="InterPro" id="IPR035890">
    <property type="entry name" value="Anti-sigma-28_factor_FlgM_sf"/>
</dbReference>
<evidence type="ECO:0000256" key="4">
    <source>
        <dbReference type="ARBA" id="ARBA00022795"/>
    </source>
</evidence>
<keyword evidence="11" id="KW-0282">Flagellum</keyword>
<comment type="caution">
    <text evidence="11">The sequence shown here is derived from an EMBL/GenBank/DDBJ whole genome shotgun (WGS) entry which is preliminary data.</text>
</comment>
<dbReference type="Proteomes" id="UP000545386">
    <property type="component" value="Unassembled WGS sequence"/>
</dbReference>
<evidence type="ECO:0000256" key="5">
    <source>
        <dbReference type="ARBA" id="ARBA00023015"/>
    </source>
</evidence>
<protein>
    <recommendedName>
        <fullName evidence="2">Negative regulator of flagellin synthesis</fullName>
    </recommendedName>
    <alternativeName>
        <fullName evidence="8">Anti-sigma-28 factor</fullName>
    </alternativeName>
</protein>
<keyword evidence="11" id="KW-0969">Cilium</keyword>
<evidence type="ECO:0000256" key="3">
    <source>
        <dbReference type="ARBA" id="ARBA00022491"/>
    </source>
</evidence>
<evidence type="ECO:0000256" key="8">
    <source>
        <dbReference type="ARBA" id="ARBA00030117"/>
    </source>
</evidence>
<keyword evidence="6" id="KW-0804">Transcription</keyword>
<dbReference type="EMBL" id="JACJUU010000001">
    <property type="protein sequence ID" value="MBC2768517.1"/>
    <property type="molecule type" value="Genomic_DNA"/>
</dbReference>